<evidence type="ECO:0000313" key="1">
    <source>
        <dbReference type="EMBL" id="GFR08664.1"/>
    </source>
</evidence>
<dbReference type="EMBL" id="BMAO01008523">
    <property type="protein sequence ID" value="GFR24212.1"/>
    <property type="molecule type" value="Genomic_DNA"/>
</dbReference>
<evidence type="ECO:0000313" key="2">
    <source>
        <dbReference type="EMBL" id="GFR24212.1"/>
    </source>
</evidence>
<evidence type="ECO:0000313" key="3">
    <source>
        <dbReference type="Proteomes" id="UP000887116"/>
    </source>
</evidence>
<dbReference type="OrthoDB" id="10254947at2759"/>
<gene>
    <name evidence="1" type="ORF">TNCT_389381</name>
    <name evidence="2" type="ORF">TNCT_412561</name>
</gene>
<comment type="caution">
    <text evidence="1">The sequence shown here is derived from an EMBL/GenBank/DDBJ whole genome shotgun (WGS) entry which is preliminary data.</text>
</comment>
<name>A0A8X6LIM4_TRICU</name>
<accession>A0A8X6LIM4</accession>
<dbReference type="Proteomes" id="UP000887116">
    <property type="component" value="Unassembled WGS sequence"/>
</dbReference>
<proteinExistence type="predicted"/>
<dbReference type="AlphaFoldDB" id="A0A8X6LIM4"/>
<sequence>MNRFIPEEKENPIVTLRAQAEKFDFSKLRAGKGNAEANSGYQAYKDFPRMDFVINKKDIDQNFINQLYAKHASLIENNKNGEKNYRPFAKEVFKEMFKYAEAKVPSDSILEELVTNCNQAGHEAGVLIESQLALGQHSFLVFSPKRVMNIDYIDQNNVKTCCKR</sequence>
<reference evidence="1" key="1">
    <citation type="submission" date="2020-07" db="EMBL/GenBank/DDBJ databases">
        <title>Multicomponent nature underlies the extraordinary mechanical properties of spider dragline silk.</title>
        <authorList>
            <person name="Kono N."/>
            <person name="Nakamura H."/>
            <person name="Mori M."/>
            <person name="Yoshida Y."/>
            <person name="Ohtoshi R."/>
            <person name="Malay A.D."/>
            <person name="Moran D.A.P."/>
            <person name="Tomita M."/>
            <person name="Numata K."/>
            <person name="Arakawa K."/>
        </authorList>
    </citation>
    <scope>NUCLEOTIDE SEQUENCE</scope>
</reference>
<protein>
    <submittedName>
        <fullName evidence="1">OBG-type G domain-containing protein</fullName>
    </submittedName>
</protein>
<dbReference type="EMBL" id="BMAO01016439">
    <property type="protein sequence ID" value="GFR08664.1"/>
    <property type="molecule type" value="Genomic_DNA"/>
</dbReference>
<keyword evidence="3" id="KW-1185">Reference proteome</keyword>
<organism evidence="1 3">
    <name type="scientific">Trichonephila clavata</name>
    <name type="common">Joro spider</name>
    <name type="synonym">Nephila clavata</name>
    <dbReference type="NCBI Taxonomy" id="2740835"/>
    <lineage>
        <taxon>Eukaryota</taxon>
        <taxon>Metazoa</taxon>
        <taxon>Ecdysozoa</taxon>
        <taxon>Arthropoda</taxon>
        <taxon>Chelicerata</taxon>
        <taxon>Arachnida</taxon>
        <taxon>Araneae</taxon>
        <taxon>Araneomorphae</taxon>
        <taxon>Entelegynae</taxon>
        <taxon>Araneoidea</taxon>
        <taxon>Nephilidae</taxon>
        <taxon>Trichonephila</taxon>
    </lineage>
</organism>